<dbReference type="PANTHER" id="PTHR11864:SF0">
    <property type="entry name" value="PRP40 PRE-MRNA PROCESSING FACTOR 40 HOMOLOG A (YEAST)"/>
    <property type="match status" value="1"/>
</dbReference>
<evidence type="ECO:0000313" key="11">
    <source>
        <dbReference type="Proteomes" id="UP000799770"/>
    </source>
</evidence>
<feature type="domain" description="FF" evidence="9">
    <location>
        <begin position="163"/>
        <end position="220"/>
    </location>
</feature>
<keyword evidence="4" id="KW-0508">mRNA splicing</keyword>
<feature type="domain" description="FF" evidence="9">
    <location>
        <begin position="377"/>
        <end position="439"/>
    </location>
</feature>
<dbReference type="SUPFAM" id="SSF81698">
    <property type="entry name" value="FF domain"/>
    <property type="match status" value="5"/>
</dbReference>
<dbReference type="GO" id="GO:0005685">
    <property type="term" value="C:U1 snRNP"/>
    <property type="evidence" value="ECO:0007669"/>
    <property type="project" value="TreeGrafter"/>
</dbReference>
<dbReference type="OrthoDB" id="187617at2759"/>
<feature type="compositionally biased region" description="Basic and acidic residues" evidence="7">
    <location>
        <begin position="651"/>
        <end position="721"/>
    </location>
</feature>
<evidence type="ECO:0000259" key="9">
    <source>
        <dbReference type="PROSITE" id="PS51676"/>
    </source>
</evidence>
<dbReference type="InterPro" id="IPR036020">
    <property type="entry name" value="WW_dom_sf"/>
</dbReference>
<keyword evidence="2" id="KW-0507">mRNA processing</keyword>
<evidence type="ECO:0000259" key="8">
    <source>
        <dbReference type="PROSITE" id="PS50020"/>
    </source>
</evidence>
<feature type="region of interest" description="Disordered" evidence="7">
    <location>
        <begin position="574"/>
        <end position="771"/>
    </location>
</feature>
<gene>
    <name evidence="10" type="ORF">BDV96DRAFT_504458</name>
</gene>
<feature type="region of interest" description="Disordered" evidence="7">
    <location>
        <begin position="104"/>
        <end position="159"/>
    </location>
</feature>
<dbReference type="GO" id="GO:0071004">
    <property type="term" value="C:U2-type prespliceosome"/>
    <property type="evidence" value="ECO:0007669"/>
    <property type="project" value="TreeGrafter"/>
</dbReference>
<evidence type="ECO:0000313" key="10">
    <source>
        <dbReference type="EMBL" id="KAF2108552.1"/>
    </source>
</evidence>
<dbReference type="PROSITE" id="PS01159">
    <property type="entry name" value="WW_DOMAIN_1"/>
    <property type="match status" value="2"/>
</dbReference>
<feature type="compositionally biased region" description="Basic residues" evidence="7">
    <location>
        <begin position="722"/>
        <end position="737"/>
    </location>
</feature>
<dbReference type="InterPro" id="IPR002713">
    <property type="entry name" value="FF_domain"/>
</dbReference>
<dbReference type="InterPro" id="IPR039726">
    <property type="entry name" value="Prp40-like"/>
</dbReference>
<evidence type="ECO:0000256" key="1">
    <source>
        <dbReference type="ARBA" id="ARBA00004123"/>
    </source>
</evidence>
<dbReference type="PROSITE" id="PS51676">
    <property type="entry name" value="FF"/>
    <property type="match status" value="3"/>
</dbReference>
<dbReference type="SMART" id="SM00456">
    <property type="entry name" value="WW"/>
    <property type="match status" value="2"/>
</dbReference>
<evidence type="ECO:0000256" key="6">
    <source>
        <dbReference type="SAM" id="Coils"/>
    </source>
</evidence>
<feature type="compositionally biased region" description="Basic and acidic residues" evidence="7">
    <location>
        <begin position="110"/>
        <end position="147"/>
    </location>
</feature>
<evidence type="ECO:0000256" key="3">
    <source>
        <dbReference type="ARBA" id="ARBA00022737"/>
    </source>
</evidence>
<dbReference type="PANTHER" id="PTHR11864">
    <property type="entry name" value="PRE-MRNA-PROCESSING PROTEIN PRP40"/>
    <property type="match status" value="1"/>
</dbReference>
<feature type="domain" description="FF" evidence="9">
    <location>
        <begin position="233"/>
        <end position="288"/>
    </location>
</feature>
<evidence type="ECO:0000256" key="7">
    <source>
        <dbReference type="SAM" id="MobiDB-lite"/>
    </source>
</evidence>
<feature type="coiled-coil region" evidence="6">
    <location>
        <begin position="361"/>
        <end position="388"/>
    </location>
</feature>
<dbReference type="Pfam" id="PF01846">
    <property type="entry name" value="FF"/>
    <property type="match status" value="3"/>
</dbReference>
<keyword evidence="5" id="KW-0539">Nucleus</keyword>
<dbReference type="CDD" id="cd00201">
    <property type="entry name" value="WW"/>
    <property type="match status" value="1"/>
</dbReference>
<dbReference type="GO" id="GO:0003723">
    <property type="term" value="F:RNA binding"/>
    <property type="evidence" value="ECO:0007669"/>
    <property type="project" value="TreeGrafter"/>
</dbReference>
<reference evidence="10" key="1">
    <citation type="journal article" date="2020" name="Stud. Mycol.">
        <title>101 Dothideomycetes genomes: a test case for predicting lifestyles and emergence of pathogens.</title>
        <authorList>
            <person name="Haridas S."/>
            <person name="Albert R."/>
            <person name="Binder M."/>
            <person name="Bloem J."/>
            <person name="Labutti K."/>
            <person name="Salamov A."/>
            <person name="Andreopoulos B."/>
            <person name="Baker S."/>
            <person name="Barry K."/>
            <person name="Bills G."/>
            <person name="Bluhm B."/>
            <person name="Cannon C."/>
            <person name="Castanera R."/>
            <person name="Culley D."/>
            <person name="Daum C."/>
            <person name="Ezra D."/>
            <person name="Gonzalez J."/>
            <person name="Henrissat B."/>
            <person name="Kuo A."/>
            <person name="Liang C."/>
            <person name="Lipzen A."/>
            <person name="Lutzoni F."/>
            <person name="Magnuson J."/>
            <person name="Mondo S."/>
            <person name="Nolan M."/>
            <person name="Ohm R."/>
            <person name="Pangilinan J."/>
            <person name="Park H.-J."/>
            <person name="Ramirez L."/>
            <person name="Alfaro M."/>
            <person name="Sun H."/>
            <person name="Tritt A."/>
            <person name="Yoshinaga Y."/>
            <person name="Zwiers L.-H."/>
            <person name="Turgeon B."/>
            <person name="Goodwin S."/>
            <person name="Spatafora J."/>
            <person name="Crous P."/>
            <person name="Grigoriev I."/>
        </authorList>
    </citation>
    <scope>NUCLEOTIDE SEQUENCE</scope>
    <source>
        <strain evidence="10">CBS 627.86</strain>
    </source>
</reference>
<organism evidence="10 11">
    <name type="scientific">Lophiotrema nucula</name>
    <dbReference type="NCBI Taxonomy" id="690887"/>
    <lineage>
        <taxon>Eukaryota</taxon>
        <taxon>Fungi</taxon>
        <taxon>Dikarya</taxon>
        <taxon>Ascomycota</taxon>
        <taxon>Pezizomycotina</taxon>
        <taxon>Dothideomycetes</taxon>
        <taxon>Pleosporomycetidae</taxon>
        <taxon>Pleosporales</taxon>
        <taxon>Lophiotremataceae</taxon>
        <taxon>Lophiotrema</taxon>
    </lineage>
</organism>
<evidence type="ECO:0000256" key="4">
    <source>
        <dbReference type="ARBA" id="ARBA00023187"/>
    </source>
</evidence>
<feature type="compositionally biased region" description="Basic and acidic residues" evidence="7">
    <location>
        <begin position="617"/>
        <end position="643"/>
    </location>
</feature>
<dbReference type="FunFam" id="1.10.10.440:FF:000013">
    <property type="entry name" value="pre-mRNA-processing protein 40A isoform X1"/>
    <property type="match status" value="1"/>
</dbReference>
<dbReference type="GO" id="GO:0045292">
    <property type="term" value="P:mRNA cis splicing, via spliceosome"/>
    <property type="evidence" value="ECO:0007669"/>
    <property type="project" value="InterPro"/>
</dbReference>
<comment type="subcellular location">
    <subcellularLocation>
        <location evidence="1">Nucleus</location>
    </subcellularLocation>
</comment>
<dbReference type="InterPro" id="IPR036517">
    <property type="entry name" value="FF_domain_sf"/>
</dbReference>
<sequence>MLCDWQEVPQGDGKKPYYWNKKSGDTTWDKPGELYPWQDGALDGTPWQRSLTGEGKPYYFNPAANNITTWDMPEDVAKKLKELDALTLGRPAPPAAPQYVAGAESFMPHYDQKPSGRGGDRDRERDEYRPERRDRERDREREDRFAGGDRPTLTFSAQNDVKYSNPAEAEAAFTKVLKRLGVQSDWDWPQTVRAGVKDPEWRALPEPTEREAAFKKYCDDIRAQDKEREIARQEKVRTDFTAMLRTHPEIKYYTRWKTALPFIKNESIFRTAKDDNERRQLFEEYIVTLKEAQQQDEANERRTALEELSNLLKEVDIEPFTRWHDAEKKIHNAKEFDSPNFRLLERVDLLTQFEAHIRLLQQRLNTRMQAEKHKKHRLERKNRDAYRDLLAELTKAGQLKAGSKWKDIHGLIKDDPRYLNMLGQNGSTPLDLFWDALSEEDSKFRSLRRKALDVLEVQRFEVMTTTTFEEFDQVMRTDLYFAKIKEDTMRSVYNYVLDKVRKREEDERNKAEHHERKAIDDLRSVFKHLEPAVSVSDTWEEVRPRVEKYDEFQALKEPSREAAFDKYIRRLKEKEAERRDRRRDPRDRDSGRDRRDRDREYRNGHSDSHRRPRTRTRSPEQDAYEAERKKAQLDREARYRHDGSTGLSPPYRRDRDNRYDGSRRGSDHYVRERREREVERERLYVSRADPRDRVDALDYGDDRGLPSRRRRDSDGESSSRRDAKRPRYSPRSPRRDRRSPTRTPAQKTPDPPIKVEPGLRSGSEEGEIEED</sequence>
<protein>
    <submittedName>
        <fullName evidence="10">Uncharacterized protein</fullName>
    </submittedName>
</protein>
<accession>A0A6A5YNB4</accession>
<dbReference type="PROSITE" id="PS50020">
    <property type="entry name" value="WW_DOMAIN_2"/>
    <property type="match status" value="1"/>
</dbReference>
<feature type="domain" description="WW" evidence="8">
    <location>
        <begin position="1"/>
        <end position="33"/>
    </location>
</feature>
<dbReference type="Gene3D" id="2.20.70.10">
    <property type="match status" value="2"/>
</dbReference>
<dbReference type="Pfam" id="PF25432">
    <property type="entry name" value="FF_PRPF40A"/>
    <property type="match status" value="1"/>
</dbReference>
<dbReference type="Gene3D" id="1.10.10.440">
    <property type="entry name" value="FF domain"/>
    <property type="match status" value="5"/>
</dbReference>
<keyword evidence="3" id="KW-0677">Repeat</keyword>
<proteinExistence type="predicted"/>
<keyword evidence="6" id="KW-0175">Coiled coil</keyword>
<dbReference type="Proteomes" id="UP000799770">
    <property type="component" value="Unassembled WGS sequence"/>
</dbReference>
<evidence type="ECO:0000256" key="5">
    <source>
        <dbReference type="ARBA" id="ARBA00023242"/>
    </source>
</evidence>
<dbReference type="InterPro" id="IPR001202">
    <property type="entry name" value="WW_dom"/>
</dbReference>
<dbReference type="SMART" id="SM00441">
    <property type="entry name" value="FF"/>
    <property type="match status" value="5"/>
</dbReference>
<dbReference type="EMBL" id="ML977347">
    <property type="protein sequence ID" value="KAF2108552.1"/>
    <property type="molecule type" value="Genomic_DNA"/>
</dbReference>
<evidence type="ECO:0000256" key="2">
    <source>
        <dbReference type="ARBA" id="ARBA00022664"/>
    </source>
</evidence>
<dbReference type="AlphaFoldDB" id="A0A6A5YNB4"/>
<feature type="compositionally biased region" description="Basic and acidic residues" evidence="7">
    <location>
        <begin position="574"/>
        <end position="609"/>
    </location>
</feature>
<name>A0A6A5YNB4_9PLEO</name>
<dbReference type="SUPFAM" id="SSF51045">
    <property type="entry name" value="WW domain"/>
    <property type="match status" value="1"/>
</dbReference>
<keyword evidence="11" id="KW-1185">Reference proteome</keyword>